<feature type="region of interest" description="Disordered" evidence="1">
    <location>
        <begin position="247"/>
        <end position="312"/>
    </location>
</feature>
<dbReference type="Pfam" id="PF19071">
    <property type="entry name" value="DUF5767"/>
    <property type="match status" value="1"/>
</dbReference>
<accession>A0A6C0EUL9</accession>
<evidence type="ECO:0000313" key="2">
    <source>
        <dbReference type="EMBL" id="QHT30975.1"/>
    </source>
</evidence>
<evidence type="ECO:0000256" key="1">
    <source>
        <dbReference type="SAM" id="MobiDB-lite"/>
    </source>
</evidence>
<proteinExistence type="predicted"/>
<dbReference type="AlphaFoldDB" id="A0A6C0EUL9"/>
<name>A0A6C0EUL9_9ZZZZ</name>
<organism evidence="2">
    <name type="scientific">viral metagenome</name>
    <dbReference type="NCBI Taxonomy" id="1070528"/>
    <lineage>
        <taxon>unclassified sequences</taxon>
        <taxon>metagenomes</taxon>
        <taxon>organismal metagenomes</taxon>
    </lineage>
</organism>
<dbReference type="InterPro" id="IPR043910">
    <property type="entry name" value="DUF5767"/>
</dbReference>
<feature type="region of interest" description="Disordered" evidence="1">
    <location>
        <begin position="340"/>
        <end position="369"/>
    </location>
</feature>
<protein>
    <submittedName>
        <fullName evidence="2">Uncharacterized protein</fullName>
    </submittedName>
</protein>
<sequence length="369" mass="40805">MGDIFGVDFLTNPKMSETSGDIKLPDLASIELPSFGDVETNDGPRLVPSFSEAGPIETNDGFKNLNAGSYINSGSPRMSEEYSMKEKYEILRKFERLNKLGVPMRKRFTLDSPLDEMKMELEFIRKEKAMDQTIKQFCDWYITGMSAMEWSSKNVPLMQAFGLKLDGLSESAQMGVADMEEDFEELYDLYGDKLKMHPLVRIPIRTCMMVYMVHLTNQMAMKAPIPNMDQILKSNPDIARQLSMAAMQQQTQGMKAPPPPPVQPSSNPLAGLSNFMSGMIPPPPQQTNVRPPPPKQMGFKPAKPNPQPPVAAVRTAPSPVKDMRGPVNIDDLLKSVNAGVETKTVKMTPPSAMKKSGGSTGKNSVTIKL</sequence>
<dbReference type="EMBL" id="MN738914">
    <property type="protein sequence ID" value="QHT30975.1"/>
    <property type="molecule type" value="Genomic_DNA"/>
</dbReference>
<feature type="compositionally biased region" description="Pro residues" evidence="1">
    <location>
        <begin position="280"/>
        <end position="295"/>
    </location>
</feature>
<reference evidence="2" key="1">
    <citation type="journal article" date="2020" name="Nature">
        <title>Giant virus diversity and host interactions through global metagenomics.</title>
        <authorList>
            <person name="Schulz F."/>
            <person name="Roux S."/>
            <person name="Paez-Espino D."/>
            <person name="Jungbluth S."/>
            <person name="Walsh D.A."/>
            <person name="Denef V.J."/>
            <person name="McMahon K.D."/>
            <person name="Konstantinidis K.T."/>
            <person name="Eloe-Fadrosh E.A."/>
            <person name="Kyrpides N.C."/>
            <person name="Woyke T."/>
        </authorList>
    </citation>
    <scope>NUCLEOTIDE SEQUENCE</scope>
    <source>
        <strain evidence="2">GVMAG-M-3300009151-50</strain>
    </source>
</reference>